<dbReference type="AlphaFoldDB" id="A0A136A1P0"/>
<feature type="signal peptide" evidence="1">
    <location>
        <begin position="1"/>
        <end position="20"/>
    </location>
</feature>
<protein>
    <recommendedName>
        <fullName evidence="4">Organic solvent tolerance-like N-terminal domain-containing protein</fullName>
    </recommendedName>
</protein>
<sequence>MKTYKMLVATLLFSSSILMANETSISSKQVSVSPDGLTRTFIGEVELSFLPNEALEITADKVSTINGVTTYSGNVKIHMDTFSAESGEIILKSIDSGILVETDKLVLSTE</sequence>
<organism evidence="2 3">
    <name type="scientific">Paraglaciecola hydrolytica</name>
    <dbReference type="NCBI Taxonomy" id="1799789"/>
    <lineage>
        <taxon>Bacteria</taxon>
        <taxon>Pseudomonadati</taxon>
        <taxon>Pseudomonadota</taxon>
        <taxon>Gammaproteobacteria</taxon>
        <taxon>Alteromonadales</taxon>
        <taxon>Alteromonadaceae</taxon>
        <taxon>Paraglaciecola</taxon>
    </lineage>
</organism>
<evidence type="ECO:0000256" key="1">
    <source>
        <dbReference type="SAM" id="SignalP"/>
    </source>
</evidence>
<evidence type="ECO:0000313" key="2">
    <source>
        <dbReference type="EMBL" id="KXI29145.1"/>
    </source>
</evidence>
<dbReference type="Proteomes" id="UP000070299">
    <property type="component" value="Unassembled WGS sequence"/>
</dbReference>
<dbReference type="STRING" id="1799789.AX660_13395"/>
<keyword evidence="3" id="KW-1185">Reference proteome</keyword>
<gene>
    <name evidence="2" type="ORF">AX660_13395</name>
</gene>
<dbReference type="RefSeq" id="WP_068376222.1">
    <property type="nucleotide sequence ID" value="NZ_LSNE01000005.1"/>
</dbReference>
<proteinExistence type="predicted"/>
<dbReference type="EMBL" id="LSNE01000005">
    <property type="protein sequence ID" value="KXI29145.1"/>
    <property type="molecule type" value="Genomic_DNA"/>
</dbReference>
<dbReference type="OrthoDB" id="6227663at2"/>
<evidence type="ECO:0008006" key="4">
    <source>
        <dbReference type="Google" id="ProtNLM"/>
    </source>
</evidence>
<accession>A0A136A1P0</accession>
<comment type="caution">
    <text evidence="2">The sequence shown here is derived from an EMBL/GenBank/DDBJ whole genome shotgun (WGS) entry which is preliminary data.</text>
</comment>
<keyword evidence="1" id="KW-0732">Signal</keyword>
<evidence type="ECO:0000313" key="3">
    <source>
        <dbReference type="Proteomes" id="UP000070299"/>
    </source>
</evidence>
<name>A0A136A1P0_9ALTE</name>
<feature type="chain" id="PRO_5007469267" description="Organic solvent tolerance-like N-terminal domain-containing protein" evidence="1">
    <location>
        <begin position="21"/>
        <end position="110"/>
    </location>
</feature>
<reference evidence="3" key="1">
    <citation type="submission" date="2016-02" db="EMBL/GenBank/DDBJ databases">
        <authorList>
            <person name="Schultz-Johansen M."/>
            <person name="Glaring M.A."/>
            <person name="Bech P.K."/>
            <person name="Stougaard P."/>
        </authorList>
    </citation>
    <scope>NUCLEOTIDE SEQUENCE [LARGE SCALE GENOMIC DNA]</scope>
    <source>
        <strain evidence="3">S66</strain>
    </source>
</reference>